<name>A0ACC1WYK0_MELAZ</name>
<accession>A0ACC1WYK0</accession>
<sequence length="1343" mass="147895">MALGDLMASRFSQSAVVSDHFDDCGSAQDDIDLRRDSDTASSSYGNATVTTITTTTSMAYLPQTVVLCELRHDAFEASTPTGPSDSGLVSKWRPKDRMKTGCVALVLCLNISVDPPDVIKISPCARMECWIDPFSMAPQKALETIGKNLSQQYERWQPRARYKVQLDPTVDEVKKLCNTCRRYAKSERVLFHYNGHGVPKPTVNGEIWLFNKSYTQYIPLPISDLDSWLKTPSIYVFDCSAAGMIVNAFIELHDWGASNVSGSTRDCILLAACEAHETLPQSEEFPADVFTSCLTTPITMALRWFCKRSLLHESLDYSLIDKIPGRQTDRKTLLGELNWIFTAVTDTIAWNVLPHDLFQRLFRQDLLVASLFRNFLLAERIMRSANCSPISHPMLPPTHQHHMWDAWDMAAEICLSQLPSLVADPNAEYQPSPFFSEQLTAFEVWLDHGSEHKKPPEQLPIVLQVLLSQCHRFRALVLLGRFLDMGPWAVDLALSVGIFPYVLKLLQTTTPELRQILVFIWTKILALDKSCQVDLVKDGGHAYFIRFLDSMEAYPEQRAMAAFVLAVIVDGHRRGQEACIEAGLINVCLKHLQGSSPNDAQTEPLFLQWLCLCLGKLWEDFTEAQVIGLRAGAPTIYAPLLSEPQPEVRASAVFSLGTLLDIGFDSCRDGVEGDDECDDDEKIRAEISIIRSLLSVVSDGSPLVRAEVAVALARFAFGHKQYLKSIAAAYWKPQSNSLLGSLPSLAHIKTTGSGSIVSSQIGPLTRVVNEAVVRDGRVSTSSPLANAGIMHGSPLSDDSSQHSDSGILNDGVSNGVVNHMRPKPLDNAIYSQCVLAMCTLAKDPSPRIASFGRRVLSIIGIEQVVTKPIMSMGNSNRTGDPMAGSPSPSLAGLVRSSSWFDMNGGHLPLKFRTPPVSPPRQNYLPGMRRVCSLEFRPHLINSPDSGLADPLLGSGDSSGVSERSSLPHSTIYNWSCGHFSKPLLTAADDTEEIIARREEREKFALEHIAKCQRSSVSKLNNPIACWDTRFEKGTKTALLQPFSPIVVAADENERIRIWNYEEATLLNSFDNHDFPEKGISKLSLVNELDDSLLLVASCNGNIRIWKDYTLKDKQKLVTAFSSIQGHKPGVRCLNAVVDWQQQSGYLYASGEISSIMLWDLDKEQLINSIPSSSDCSISALSASQVHGGQLAAGFVDGSVRLYDVRTPEMLVCSTQPHTQQVERVVGISFQPGLDPAKIVSASQAGDIQFLDIRNHKDTYLTIDAHRGSLSALAVHRHAPIIASGSAKQLIKVFSLEGEQLGTIRYHHPSFMAQKIGSVSCLTFHPYQVLLAAGAADACVSIHA</sequence>
<evidence type="ECO:0000313" key="1">
    <source>
        <dbReference type="EMBL" id="KAJ4704301.1"/>
    </source>
</evidence>
<comment type="caution">
    <text evidence="1">The sequence shown here is derived from an EMBL/GenBank/DDBJ whole genome shotgun (WGS) entry which is preliminary data.</text>
</comment>
<organism evidence="1 2">
    <name type="scientific">Melia azedarach</name>
    <name type="common">Chinaberry tree</name>
    <dbReference type="NCBI Taxonomy" id="155640"/>
    <lineage>
        <taxon>Eukaryota</taxon>
        <taxon>Viridiplantae</taxon>
        <taxon>Streptophyta</taxon>
        <taxon>Embryophyta</taxon>
        <taxon>Tracheophyta</taxon>
        <taxon>Spermatophyta</taxon>
        <taxon>Magnoliopsida</taxon>
        <taxon>eudicotyledons</taxon>
        <taxon>Gunneridae</taxon>
        <taxon>Pentapetalae</taxon>
        <taxon>rosids</taxon>
        <taxon>malvids</taxon>
        <taxon>Sapindales</taxon>
        <taxon>Meliaceae</taxon>
        <taxon>Melia</taxon>
    </lineage>
</organism>
<keyword evidence="2" id="KW-1185">Reference proteome</keyword>
<gene>
    <name evidence="1" type="ORF">OWV82_021231</name>
</gene>
<dbReference type="EMBL" id="CM051405">
    <property type="protein sequence ID" value="KAJ4704301.1"/>
    <property type="molecule type" value="Genomic_DNA"/>
</dbReference>
<dbReference type="Proteomes" id="UP001164539">
    <property type="component" value="Chromosome 12"/>
</dbReference>
<evidence type="ECO:0000313" key="2">
    <source>
        <dbReference type="Proteomes" id="UP001164539"/>
    </source>
</evidence>
<reference evidence="1 2" key="1">
    <citation type="journal article" date="2023" name="Science">
        <title>Complex scaffold remodeling in plant triterpene biosynthesis.</title>
        <authorList>
            <person name="De La Pena R."/>
            <person name="Hodgson H."/>
            <person name="Liu J.C."/>
            <person name="Stephenson M.J."/>
            <person name="Martin A.C."/>
            <person name="Owen C."/>
            <person name="Harkess A."/>
            <person name="Leebens-Mack J."/>
            <person name="Jimenez L.E."/>
            <person name="Osbourn A."/>
            <person name="Sattely E.S."/>
        </authorList>
    </citation>
    <scope>NUCLEOTIDE SEQUENCE [LARGE SCALE GENOMIC DNA]</scope>
    <source>
        <strain evidence="2">cv. JPN11</strain>
        <tissue evidence="1">Leaf</tissue>
    </source>
</reference>
<protein>
    <submittedName>
        <fullName evidence="1">Regulatory-associated protein of TOR 1</fullName>
    </submittedName>
</protein>
<proteinExistence type="predicted"/>